<proteinExistence type="predicted"/>
<sequence length="234" mass="23406">MVADSILSPFSPCEQHTVVANICAPSASSRFSDDCSSSGSDCHLDAWQSSSDASEGTVRRGRPVRAALALLQSSCEASATMTASASLPVAATQAPIALSDLCTALSSPPSLASLAASHAAADKQRSRGADAAARAADAAALAVATAAATAAFARSMAWTAPEADVSSACDLPQPSACIARPSCETIAAAADCGFTAADAVMPCVPTSTRRGLYEGTCRGGVPRNLWQSVAVQAA</sequence>
<organism evidence="1 2">
    <name type="scientific">Edaphochlamys debaryana</name>
    <dbReference type="NCBI Taxonomy" id="47281"/>
    <lineage>
        <taxon>Eukaryota</taxon>
        <taxon>Viridiplantae</taxon>
        <taxon>Chlorophyta</taxon>
        <taxon>core chlorophytes</taxon>
        <taxon>Chlorophyceae</taxon>
        <taxon>CS clade</taxon>
        <taxon>Chlamydomonadales</taxon>
        <taxon>Chlamydomonadales incertae sedis</taxon>
        <taxon>Edaphochlamys</taxon>
    </lineage>
</organism>
<reference evidence="1" key="1">
    <citation type="journal article" date="2020" name="bioRxiv">
        <title>Comparative genomics of Chlamydomonas.</title>
        <authorList>
            <person name="Craig R.J."/>
            <person name="Hasan A.R."/>
            <person name="Ness R.W."/>
            <person name="Keightley P.D."/>
        </authorList>
    </citation>
    <scope>NUCLEOTIDE SEQUENCE</scope>
    <source>
        <strain evidence="1">CCAP 11/70</strain>
    </source>
</reference>
<accession>A0A835XKA7</accession>
<evidence type="ECO:0000313" key="2">
    <source>
        <dbReference type="Proteomes" id="UP000612055"/>
    </source>
</evidence>
<keyword evidence="2" id="KW-1185">Reference proteome</keyword>
<name>A0A835XKA7_9CHLO</name>
<evidence type="ECO:0000313" key="1">
    <source>
        <dbReference type="EMBL" id="KAG2486317.1"/>
    </source>
</evidence>
<comment type="caution">
    <text evidence="1">The sequence shown here is derived from an EMBL/GenBank/DDBJ whole genome shotgun (WGS) entry which is preliminary data.</text>
</comment>
<dbReference type="AlphaFoldDB" id="A0A835XKA7"/>
<dbReference type="EMBL" id="JAEHOE010000114">
    <property type="protein sequence ID" value="KAG2486317.1"/>
    <property type="molecule type" value="Genomic_DNA"/>
</dbReference>
<dbReference type="Proteomes" id="UP000612055">
    <property type="component" value="Unassembled WGS sequence"/>
</dbReference>
<gene>
    <name evidence="1" type="ORF">HYH03_015021</name>
</gene>
<protein>
    <submittedName>
        <fullName evidence="1">Uncharacterized protein</fullName>
    </submittedName>
</protein>